<name>A0A1Z5JUE8_FISSO</name>
<organism evidence="1 2">
    <name type="scientific">Fistulifera solaris</name>
    <name type="common">Oleaginous diatom</name>
    <dbReference type="NCBI Taxonomy" id="1519565"/>
    <lineage>
        <taxon>Eukaryota</taxon>
        <taxon>Sar</taxon>
        <taxon>Stramenopiles</taxon>
        <taxon>Ochrophyta</taxon>
        <taxon>Bacillariophyta</taxon>
        <taxon>Bacillariophyceae</taxon>
        <taxon>Bacillariophycidae</taxon>
        <taxon>Naviculales</taxon>
        <taxon>Naviculaceae</taxon>
        <taxon>Fistulifera</taxon>
    </lineage>
</organism>
<accession>A0A1Z5JUE8</accession>
<evidence type="ECO:0000313" key="1">
    <source>
        <dbReference type="EMBL" id="GAX17674.1"/>
    </source>
</evidence>
<protein>
    <recommendedName>
        <fullName evidence="3">FBD domain-containing protein</fullName>
    </recommendedName>
</protein>
<gene>
    <name evidence="1" type="ORF">FisN_10Lu391</name>
</gene>
<reference evidence="1 2" key="1">
    <citation type="journal article" date="2015" name="Plant Cell">
        <title>Oil accumulation by the oleaginous diatom Fistulifera solaris as revealed by the genome and transcriptome.</title>
        <authorList>
            <person name="Tanaka T."/>
            <person name="Maeda Y."/>
            <person name="Veluchamy A."/>
            <person name="Tanaka M."/>
            <person name="Abida H."/>
            <person name="Marechal E."/>
            <person name="Bowler C."/>
            <person name="Muto M."/>
            <person name="Sunaga Y."/>
            <person name="Tanaka M."/>
            <person name="Yoshino T."/>
            <person name="Taniguchi T."/>
            <person name="Fukuda Y."/>
            <person name="Nemoto M."/>
            <person name="Matsumoto M."/>
            <person name="Wong P.S."/>
            <person name="Aburatani S."/>
            <person name="Fujibuchi W."/>
        </authorList>
    </citation>
    <scope>NUCLEOTIDE SEQUENCE [LARGE SCALE GENOMIC DNA]</scope>
    <source>
        <strain evidence="1 2">JPCC DA0580</strain>
    </source>
</reference>
<dbReference type="OrthoDB" id="120976at2759"/>
<dbReference type="InParanoid" id="A0A1Z5JUE8"/>
<dbReference type="EMBL" id="BDSP01000120">
    <property type="protein sequence ID" value="GAX17674.1"/>
    <property type="molecule type" value="Genomic_DNA"/>
</dbReference>
<keyword evidence="2" id="KW-1185">Reference proteome</keyword>
<proteinExistence type="predicted"/>
<evidence type="ECO:0000313" key="2">
    <source>
        <dbReference type="Proteomes" id="UP000198406"/>
    </source>
</evidence>
<comment type="caution">
    <text evidence="1">The sequence shown here is derived from an EMBL/GenBank/DDBJ whole genome shotgun (WGS) entry which is preliminary data.</text>
</comment>
<dbReference type="Proteomes" id="UP000198406">
    <property type="component" value="Unassembled WGS sequence"/>
</dbReference>
<evidence type="ECO:0008006" key="3">
    <source>
        <dbReference type="Google" id="ProtNLM"/>
    </source>
</evidence>
<dbReference type="AlphaFoldDB" id="A0A1Z5JUE8"/>
<sequence length="428" mass="48831">MQYSEVLPHFRAAFLHDIVFRYESDTFIRVGKEKFGGLGSFVFCFALVIPKRNTLECVIYGNSSAAIAKAATFFLSLKHPGENASLIIRGCGPAGFPVSALQPEQLAQILDANPKRHLQLESGTWTAEQAVILANRPYSLQLTLIKSYNILPCTFAFADQGTAFVEALAQRQTSFGALSIDFKDEMPFSSKNLKRLMHLETLTKLKLCPMNEESVFLPFSARAKALHYTMYSRNIVPQLIDYVHILPRDLCLKIHLYYQSWDQFLIFFFNRLTELRHFERLSLSIAFRPQKLDHDRLVFVVEALMNMIYANQKLKYLSLGGFPLVKGLCLQQVCKALEDHRGIRTLAIQHQPKSGFKKNAEFFSWVEQLLSSNRKIEVVDEAGKRFSDGPRANALKSETGWTCRKRLCQTDIRSFLRVTKRPRTGTQA</sequence>